<reference evidence="4 5" key="1">
    <citation type="submission" date="2018-05" db="EMBL/GenBank/DDBJ databases">
        <title>Genome sequencing and assembly of the regulated plant pathogen Lachnellula willkommii and related sister species for the development of diagnostic species identification markers.</title>
        <authorList>
            <person name="Giroux E."/>
            <person name="Bilodeau G."/>
        </authorList>
    </citation>
    <scope>NUCLEOTIDE SEQUENCE [LARGE SCALE GENOMIC DNA]</scope>
    <source>
        <strain evidence="4 5">CBS 268.59</strain>
    </source>
</reference>
<evidence type="ECO:0000256" key="2">
    <source>
        <dbReference type="SAM" id="MobiDB-lite"/>
    </source>
</evidence>
<keyword evidence="5" id="KW-1185">Reference proteome</keyword>
<name>A0A8T9BXD5_9HELO</name>
<organism evidence="4 5">
    <name type="scientific">Lachnellula suecica</name>
    <dbReference type="NCBI Taxonomy" id="602035"/>
    <lineage>
        <taxon>Eukaryota</taxon>
        <taxon>Fungi</taxon>
        <taxon>Dikarya</taxon>
        <taxon>Ascomycota</taxon>
        <taxon>Pezizomycotina</taxon>
        <taxon>Leotiomycetes</taxon>
        <taxon>Helotiales</taxon>
        <taxon>Lachnaceae</taxon>
        <taxon>Lachnellula</taxon>
    </lineage>
</organism>
<evidence type="ECO:0000313" key="5">
    <source>
        <dbReference type="Proteomes" id="UP000469558"/>
    </source>
</evidence>
<dbReference type="PROSITE" id="PS51695">
    <property type="entry name" value="SEDOLISIN"/>
    <property type="match status" value="1"/>
</dbReference>
<comment type="caution">
    <text evidence="1">Lacks conserved residue(s) required for the propagation of feature annotation.</text>
</comment>
<feature type="domain" description="Peptidase S53" evidence="3">
    <location>
        <begin position="1"/>
        <end position="165"/>
    </location>
</feature>
<accession>A0A8T9BXD5</accession>
<feature type="region of interest" description="Disordered" evidence="2">
    <location>
        <begin position="118"/>
        <end position="165"/>
    </location>
</feature>
<dbReference type="InterPro" id="IPR030400">
    <property type="entry name" value="Sedolisin_dom"/>
</dbReference>
<dbReference type="EMBL" id="QGMK01001399">
    <property type="protein sequence ID" value="TVY68849.1"/>
    <property type="molecule type" value="Genomic_DNA"/>
</dbReference>
<sequence>MFGELGMRGVSIVFASGDTGPGSGCQTNDGKNTTRFLPMFPASCPYVTSVGGTAFEPEQAVPFSSGGFSDRFHRPSYQDSAVSTYFNILGPKWKGLYNPSGRGSPDVAAQSYNYAIRQRDPDTGQWDEKRSSTNLCLNNRPAQQRTPFGPPPAPRLPKSIPVLQR</sequence>
<proteinExistence type="predicted"/>
<dbReference type="GO" id="GO:0004252">
    <property type="term" value="F:serine-type endopeptidase activity"/>
    <property type="evidence" value="ECO:0007669"/>
    <property type="project" value="InterPro"/>
</dbReference>
<comment type="caution">
    <text evidence="4">The sequence shown here is derived from an EMBL/GenBank/DDBJ whole genome shotgun (WGS) entry which is preliminary data.</text>
</comment>
<evidence type="ECO:0000313" key="4">
    <source>
        <dbReference type="EMBL" id="TVY68849.1"/>
    </source>
</evidence>
<feature type="compositionally biased region" description="Polar residues" evidence="2">
    <location>
        <begin position="132"/>
        <end position="146"/>
    </location>
</feature>
<dbReference type="AlphaFoldDB" id="A0A8T9BXD5"/>
<dbReference type="InterPro" id="IPR050819">
    <property type="entry name" value="Tripeptidyl-peptidase_I"/>
</dbReference>
<dbReference type="GO" id="GO:0006508">
    <property type="term" value="P:proteolysis"/>
    <property type="evidence" value="ECO:0007669"/>
    <property type="project" value="InterPro"/>
</dbReference>
<dbReference type="InterPro" id="IPR036852">
    <property type="entry name" value="Peptidase_S8/S53_dom_sf"/>
</dbReference>
<dbReference type="Gene3D" id="3.40.50.200">
    <property type="entry name" value="Peptidase S8/S53 domain"/>
    <property type="match status" value="1"/>
</dbReference>
<dbReference type="SUPFAM" id="SSF52743">
    <property type="entry name" value="Subtilisin-like"/>
    <property type="match status" value="1"/>
</dbReference>
<gene>
    <name evidence="4" type="primary">SED2_0</name>
    <name evidence="4" type="ORF">LSUE1_G006072</name>
</gene>
<dbReference type="OrthoDB" id="409122at2759"/>
<protein>
    <submittedName>
        <fullName evidence="4">Tripeptidyl-peptidase SED2</fullName>
    </submittedName>
</protein>
<feature type="compositionally biased region" description="Basic and acidic residues" evidence="2">
    <location>
        <begin position="118"/>
        <end position="131"/>
    </location>
</feature>
<dbReference type="PANTHER" id="PTHR14218:SF35">
    <property type="entry name" value="PEPTIDASE S53 DOMAIN-CONTAINING PROTEIN"/>
    <property type="match status" value="1"/>
</dbReference>
<dbReference type="GO" id="GO:0008240">
    <property type="term" value="F:tripeptidyl-peptidase activity"/>
    <property type="evidence" value="ECO:0007669"/>
    <property type="project" value="TreeGrafter"/>
</dbReference>
<evidence type="ECO:0000256" key="1">
    <source>
        <dbReference type="PROSITE-ProRule" id="PRU01032"/>
    </source>
</evidence>
<evidence type="ECO:0000259" key="3">
    <source>
        <dbReference type="PROSITE" id="PS51695"/>
    </source>
</evidence>
<dbReference type="Proteomes" id="UP000469558">
    <property type="component" value="Unassembled WGS sequence"/>
</dbReference>
<dbReference type="PANTHER" id="PTHR14218">
    <property type="entry name" value="PROTEASE S8 TRIPEPTIDYL PEPTIDASE I CLN2"/>
    <property type="match status" value="1"/>
</dbReference>